<comment type="caution">
    <text evidence="1">The sequence shown here is derived from an EMBL/GenBank/DDBJ whole genome shotgun (WGS) entry which is preliminary data.</text>
</comment>
<organism evidence="1 2">
    <name type="scientific">Eschrichtius robustus</name>
    <name type="common">California gray whale</name>
    <name type="synonym">Eschrichtius gibbosus</name>
    <dbReference type="NCBI Taxonomy" id="9764"/>
    <lineage>
        <taxon>Eukaryota</taxon>
        <taxon>Metazoa</taxon>
        <taxon>Chordata</taxon>
        <taxon>Craniata</taxon>
        <taxon>Vertebrata</taxon>
        <taxon>Euteleostomi</taxon>
        <taxon>Mammalia</taxon>
        <taxon>Eutheria</taxon>
        <taxon>Laurasiatheria</taxon>
        <taxon>Artiodactyla</taxon>
        <taxon>Whippomorpha</taxon>
        <taxon>Cetacea</taxon>
        <taxon>Mysticeti</taxon>
        <taxon>Eschrichtiidae</taxon>
        <taxon>Eschrichtius</taxon>
    </lineage>
</organism>
<dbReference type="AlphaFoldDB" id="A0AB34HTP1"/>
<dbReference type="Proteomes" id="UP001159641">
    <property type="component" value="Unassembled WGS sequence"/>
</dbReference>
<proteinExistence type="predicted"/>
<keyword evidence="2" id="KW-1185">Reference proteome</keyword>
<evidence type="ECO:0000313" key="2">
    <source>
        <dbReference type="Proteomes" id="UP001159641"/>
    </source>
</evidence>
<protein>
    <submittedName>
        <fullName evidence="1">Uncharacterized protein</fullName>
    </submittedName>
</protein>
<accession>A0AB34HTP1</accession>
<gene>
    <name evidence="1" type="ORF">J1605_003282</name>
</gene>
<evidence type="ECO:0000313" key="1">
    <source>
        <dbReference type="EMBL" id="KAJ8794325.1"/>
    </source>
</evidence>
<sequence length="135" mass="15477">MCFQDNLLQDQNILLEDMHLNREISVLPEPPDTIVGLLPLPPGSGMRIEQDIAEMVSSAAEESSLMNAILAQEIENCPIELESLGNEQNIEAERWNRRIRQMLNSLRLLKPARLEPVLRNKRSHHSEKPTHHNEE</sequence>
<dbReference type="EMBL" id="JAIQCJ010000860">
    <property type="protein sequence ID" value="KAJ8794325.1"/>
    <property type="molecule type" value="Genomic_DNA"/>
</dbReference>
<name>A0AB34HTP1_ESCRO</name>
<reference evidence="1 2" key="1">
    <citation type="submission" date="2022-11" db="EMBL/GenBank/DDBJ databases">
        <title>Whole genome sequence of Eschrichtius robustus ER-17-0199.</title>
        <authorList>
            <person name="Bruniche-Olsen A."/>
            <person name="Black A.N."/>
            <person name="Fields C.J."/>
            <person name="Walden K."/>
            <person name="Dewoody J.A."/>
        </authorList>
    </citation>
    <scope>NUCLEOTIDE SEQUENCE [LARGE SCALE GENOMIC DNA]</scope>
    <source>
        <strain evidence="1">ER-17-0199</strain>
        <tissue evidence="1">Blubber</tissue>
    </source>
</reference>